<organism evidence="2 3">
    <name type="scientific">Loxostege sticticalis</name>
    <name type="common">Beet webworm moth</name>
    <dbReference type="NCBI Taxonomy" id="481309"/>
    <lineage>
        <taxon>Eukaryota</taxon>
        <taxon>Metazoa</taxon>
        <taxon>Ecdysozoa</taxon>
        <taxon>Arthropoda</taxon>
        <taxon>Hexapoda</taxon>
        <taxon>Insecta</taxon>
        <taxon>Pterygota</taxon>
        <taxon>Neoptera</taxon>
        <taxon>Endopterygota</taxon>
        <taxon>Lepidoptera</taxon>
        <taxon>Glossata</taxon>
        <taxon>Ditrysia</taxon>
        <taxon>Pyraloidea</taxon>
        <taxon>Crambidae</taxon>
        <taxon>Pyraustinae</taxon>
        <taxon>Loxostege</taxon>
    </lineage>
</organism>
<comment type="caution">
    <text evidence="2">The sequence shown here is derived from an EMBL/GenBank/DDBJ whole genome shotgun (WGS) entry which is preliminary data.</text>
</comment>
<keyword evidence="1" id="KW-0472">Membrane</keyword>
<name>A0ABD0S265_LOXSC</name>
<proteinExistence type="predicted"/>
<sequence length="498" mass="56963">MKQIFGTLDEDDAIKYDTAINHVQNNQKRLASLMKEHILVTTSALARYNDTLNKIKVNEANLNIAINKLSTELRNITKTTNNLLINSEINSIFTILESSLLTLSFQVEDLTNSILFSSVNVLHPSVITPRQLYTELADNYRHLPNNFELAVDLNIDLIHVILSTSKLISYYINDKVMFVLQIPLVNPRQFYMYNNVPLPIPHNAIRPDSFSVIVPSHKYVMITKDKLHYSTLDSLEKCRNTNSQNYVCEIVKVLPTSENPSCESELLSKVITKIPTQCKTEFIRGNLDIWKPLQNNKWIFIQTTLSKLSIDCLNSELTEINVIGIGIVEIPTNCKAFSRDTELLPNYNNINVSLPVIKLDFNLINDSCCSLTKFDKIADKIPIIDLKDLDLKNIDFVKTVNSKIVSELDKIIQEPHIVKYGAHYSSLTLFVILITVVILFYIFYHKKVFTNKPGNNHEDEQLELSIINPKNKTKDIHTDTEPVTIEVEESFPKTRRNL</sequence>
<evidence type="ECO:0000256" key="1">
    <source>
        <dbReference type="SAM" id="Phobius"/>
    </source>
</evidence>
<evidence type="ECO:0000313" key="2">
    <source>
        <dbReference type="EMBL" id="KAL0803335.1"/>
    </source>
</evidence>
<feature type="transmembrane region" description="Helical" evidence="1">
    <location>
        <begin position="424"/>
        <end position="444"/>
    </location>
</feature>
<dbReference type="AlphaFoldDB" id="A0ABD0S265"/>
<keyword evidence="1" id="KW-1133">Transmembrane helix</keyword>
<dbReference type="EMBL" id="JBEDNZ010000041">
    <property type="protein sequence ID" value="KAL0803335.1"/>
    <property type="molecule type" value="Genomic_DNA"/>
</dbReference>
<dbReference type="Pfam" id="PF12259">
    <property type="entry name" value="Baculo_F"/>
    <property type="match status" value="1"/>
</dbReference>
<reference evidence="2 3" key="1">
    <citation type="submission" date="2024-06" db="EMBL/GenBank/DDBJ databases">
        <title>A chromosome-level genome assembly of beet webworm, Loxostege sticticalis.</title>
        <authorList>
            <person name="Zhang Y."/>
        </authorList>
    </citation>
    <scope>NUCLEOTIDE SEQUENCE [LARGE SCALE GENOMIC DNA]</scope>
    <source>
        <strain evidence="2">AQ028</strain>
        <tissue evidence="2">Male pupae</tissue>
    </source>
</reference>
<gene>
    <name evidence="2" type="ORF">ABMA28_017189</name>
</gene>
<protein>
    <recommendedName>
        <fullName evidence="4">Envelope fusion protein</fullName>
    </recommendedName>
</protein>
<accession>A0ABD0S265</accession>
<keyword evidence="1" id="KW-0812">Transmembrane</keyword>
<evidence type="ECO:0008006" key="4">
    <source>
        <dbReference type="Google" id="ProtNLM"/>
    </source>
</evidence>
<dbReference type="InterPro" id="IPR022048">
    <property type="entry name" value="Envelope_fusion-like"/>
</dbReference>
<dbReference type="Proteomes" id="UP001549921">
    <property type="component" value="Unassembled WGS sequence"/>
</dbReference>
<evidence type="ECO:0000313" key="3">
    <source>
        <dbReference type="Proteomes" id="UP001549921"/>
    </source>
</evidence>